<keyword evidence="1" id="KW-0732">Signal</keyword>
<gene>
    <name evidence="2" type="ORF">LMG26788_03218</name>
</gene>
<protein>
    <recommendedName>
        <fullName evidence="4">Lipoprotein</fullName>
    </recommendedName>
</protein>
<dbReference type="EMBL" id="CADIKZ010000008">
    <property type="protein sequence ID" value="CAB3879688.1"/>
    <property type="molecule type" value="Genomic_DNA"/>
</dbReference>
<evidence type="ECO:0000313" key="3">
    <source>
        <dbReference type="Proteomes" id="UP000494203"/>
    </source>
</evidence>
<feature type="signal peptide" evidence="1">
    <location>
        <begin position="1"/>
        <end position="33"/>
    </location>
</feature>
<evidence type="ECO:0008006" key="4">
    <source>
        <dbReference type="Google" id="ProtNLM"/>
    </source>
</evidence>
<dbReference type="Proteomes" id="UP000494203">
    <property type="component" value="Unassembled WGS sequence"/>
</dbReference>
<keyword evidence="3" id="KW-1185">Reference proteome</keyword>
<feature type="chain" id="PRO_5028804264" description="Lipoprotein" evidence="1">
    <location>
        <begin position="34"/>
        <end position="230"/>
    </location>
</feature>
<proteinExistence type="predicted"/>
<reference evidence="2 3" key="1">
    <citation type="submission" date="2020-04" db="EMBL/GenBank/DDBJ databases">
        <authorList>
            <person name="De Canck E."/>
        </authorList>
    </citation>
    <scope>NUCLEOTIDE SEQUENCE [LARGE SCALE GENOMIC DNA]</scope>
    <source>
        <strain evidence="2 3">LMG 26788</strain>
    </source>
</reference>
<accession>A0A6S7DRF8</accession>
<dbReference type="AlphaFoldDB" id="A0A6S7DRF8"/>
<dbReference type="RefSeq" id="WP_217483967.1">
    <property type="nucleotide sequence ID" value="NZ_CADIKZ010000008.1"/>
</dbReference>
<sequence>MTSISFPRLRARRAGLPPLALSALLLAGCASHAPNRPDDIRSEAANPADAVLTLDVTFARAPDYAPRSRQGLAPNRHLALSGYPNIDIPFYQKGLGFDLGVLGDPRALLALPYPSPKMDSSMARLKVFGERLDDRRYRFLVLPRAGWRSLDSFQVAFAINGRAEAMTFAYSVKAVCESHFDVTTPTYGFAMSVSARFAGDQPGCLKACDARPGFPGQCAFFTGFKTVPGL</sequence>
<evidence type="ECO:0000313" key="2">
    <source>
        <dbReference type="EMBL" id="CAB3879688.1"/>
    </source>
</evidence>
<organism evidence="2 3">
    <name type="scientific">Achromobacter pulmonis</name>
    <dbReference type="NCBI Taxonomy" id="1389932"/>
    <lineage>
        <taxon>Bacteria</taxon>
        <taxon>Pseudomonadati</taxon>
        <taxon>Pseudomonadota</taxon>
        <taxon>Betaproteobacteria</taxon>
        <taxon>Burkholderiales</taxon>
        <taxon>Alcaligenaceae</taxon>
        <taxon>Achromobacter</taxon>
    </lineage>
</organism>
<name>A0A6S7DRF8_9BURK</name>
<evidence type="ECO:0000256" key="1">
    <source>
        <dbReference type="SAM" id="SignalP"/>
    </source>
</evidence>